<feature type="domain" description="Glyoxalase-like" evidence="1">
    <location>
        <begin position="5"/>
        <end position="175"/>
    </location>
</feature>
<evidence type="ECO:0000313" key="3">
    <source>
        <dbReference type="Proteomes" id="UP000287168"/>
    </source>
</evidence>
<dbReference type="RefSeq" id="WP_128488014.1">
    <property type="nucleotide sequence ID" value="NZ_JBHLXB010000017.1"/>
</dbReference>
<dbReference type="InterPro" id="IPR025870">
    <property type="entry name" value="Glyoxalase-like_dom"/>
</dbReference>
<evidence type="ECO:0000313" key="2">
    <source>
        <dbReference type="EMBL" id="RWY41700.1"/>
    </source>
</evidence>
<dbReference type="OrthoDB" id="8451710at2"/>
<reference evidence="2 3" key="1">
    <citation type="journal article" date="2015" name="Int. J. Syst. Evol. Microbiol.">
        <title>Gemmobacter intermedius sp. nov., isolated from a white stork (Ciconia ciconia).</title>
        <authorList>
            <person name="Kampfer P."/>
            <person name="Jerzak L."/>
            <person name="Wilharm G."/>
            <person name="Golke J."/>
            <person name="Busse H.J."/>
            <person name="Glaeser S.P."/>
        </authorList>
    </citation>
    <scope>NUCLEOTIDE SEQUENCE [LARGE SCALE GENOMIC DNA]</scope>
    <source>
        <strain evidence="2 3">119/4</strain>
    </source>
</reference>
<dbReference type="InterPro" id="IPR029068">
    <property type="entry name" value="Glyas_Bleomycin-R_OHBP_Dase"/>
</dbReference>
<dbReference type="Pfam" id="PF13468">
    <property type="entry name" value="Glyoxalase_3"/>
    <property type="match status" value="1"/>
</dbReference>
<name>A0A444MCE6_9RHOB</name>
<protein>
    <submittedName>
        <fullName evidence="2">VOC family protein</fullName>
    </submittedName>
</protein>
<accession>A0A444MCE6</accession>
<proteinExistence type="predicted"/>
<evidence type="ECO:0000259" key="1">
    <source>
        <dbReference type="Pfam" id="PF13468"/>
    </source>
</evidence>
<organism evidence="2 3">
    <name type="scientific">Falsigemmobacter intermedius</name>
    <dbReference type="NCBI Taxonomy" id="1553448"/>
    <lineage>
        <taxon>Bacteria</taxon>
        <taxon>Pseudomonadati</taxon>
        <taxon>Pseudomonadota</taxon>
        <taxon>Alphaproteobacteria</taxon>
        <taxon>Rhodobacterales</taxon>
        <taxon>Paracoccaceae</taxon>
        <taxon>Falsigemmobacter</taxon>
    </lineage>
</organism>
<dbReference type="Proteomes" id="UP000287168">
    <property type="component" value="Unassembled WGS sequence"/>
</dbReference>
<keyword evidence="3" id="KW-1185">Reference proteome</keyword>
<dbReference type="AlphaFoldDB" id="A0A444MCE6"/>
<dbReference type="Gene3D" id="3.10.180.10">
    <property type="entry name" value="2,3-Dihydroxybiphenyl 1,2-Dioxygenase, domain 1"/>
    <property type="match status" value="1"/>
</dbReference>
<dbReference type="EMBL" id="SBLC01000009">
    <property type="protein sequence ID" value="RWY41700.1"/>
    <property type="molecule type" value="Genomic_DNA"/>
</dbReference>
<gene>
    <name evidence="2" type="ORF">EP867_08160</name>
</gene>
<sequence>MLRPDHLVISAETLAGAAEPLAKLFGAEFAPGGQHPLMGTHNRLLSLGPGEYLELIAIDPEAPQPAQPRWFNLDHFRGGPRLSHWVCRCEDLADTLAMAPDGAGRVAALSRGDLRWQMAVTDSGTLPFDDTFPALISWEGEAHPARRLPDHGIRLQALQIFHPDADELRAVLTPLMQEPRLSVLQGPPGLSAHFTTPHGEIRL</sequence>
<comment type="caution">
    <text evidence="2">The sequence shown here is derived from an EMBL/GenBank/DDBJ whole genome shotgun (WGS) entry which is preliminary data.</text>
</comment>